<dbReference type="Proteomes" id="UP000694888">
    <property type="component" value="Unplaced"/>
</dbReference>
<sequence length="113" mass="13352">MKGKEKGMVHGLDLCYWFDFSVEEMEKFLRQGLDVTIGIGDEDLDLKSRLSAFIADFTKTGSADWPPYNTKDMKYLDFKPRAEVRQGLEMDKRRFWLEELTELVQEKHMHTEL</sequence>
<dbReference type="SUPFAM" id="SSF53474">
    <property type="entry name" value="alpha/beta-Hydrolases"/>
    <property type="match status" value="1"/>
</dbReference>
<dbReference type="InterPro" id="IPR029058">
    <property type="entry name" value="AB_hydrolase_fold"/>
</dbReference>
<dbReference type="RefSeq" id="XP_035826307.1">
    <property type="nucleotide sequence ID" value="XM_035970414.1"/>
</dbReference>
<organism evidence="1 2">
    <name type="scientific">Aplysia californica</name>
    <name type="common">California sea hare</name>
    <dbReference type="NCBI Taxonomy" id="6500"/>
    <lineage>
        <taxon>Eukaryota</taxon>
        <taxon>Metazoa</taxon>
        <taxon>Spiralia</taxon>
        <taxon>Lophotrochozoa</taxon>
        <taxon>Mollusca</taxon>
        <taxon>Gastropoda</taxon>
        <taxon>Heterobranchia</taxon>
        <taxon>Euthyneura</taxon>
        <taxon>Tectipleura</taxon>
        <taxon>Aplysiida</taxon>
        <taxon>Aplysioidea</taxon>
        <taxon>Aplysiidae</taxon>
        <taxon>Aplysia</taxon>
    </lineage>
</organism>
<protein>
    <submittedName>
        <fullName evidence="2">Uncharacterized protein LOC118477871</fullName>
    </submittedName>
</protein>
<name>A0ABM1VV65_APLCA</name>
<dbReference type="Gene3D" id="3.40.50.1820">
    <property type="entry name" value="alpha/beta hydrolase"/>
    <property type="match status" value="1"/>
</dbReference>
<reference evidence="2" key="1">
    <citation type="submission" date="2025-08" db="UniProtKB">
        <authorList>
            <consortium name="RefSeq"/>
        </authorList>
    </citation>
    <scope>IDENTIFICATION</scope>
</reference>
<gene>
    <name evidence="2" type="primary">LOC118477871</name>
</gene>
<evidence type="ECO:0000313" key="1">
    <source>
        <dbReference type="Proteomes" id="UP000694888"/>
    </source>
</evidence>
<accession>A0ABM1VV65</accession>
<keyword evidence="1" id="KW-1185">Reference proteome</keyword>
<proteinExistence type="predicted"/>
<evidence type="ECO:0000313" key="2">
    <source>
        <dbReference type="RefSeq" id="XP_035826307.1"/>
    </source>
</evidence>
<dbReference type="GeneID" id="118477871"/>